<dbReference type="PROSITE" id="PS00463">
    <property type="entry name" value="ZN2_CY6_FUNGAL_1"/>
    <property type="match status" value="1"/>
</dbReference>
<dbReference type="GO" id="GO:0008270">
    <property type="term" value="F:zinc ion binding"/>
    <property type="evidence" value="ECO:0007669"/>
    <property type="project" value="InterPro"/>
</dbReference>
<feature type="non-terminal residue" evidence="3">
    <location>
        <position position="1"/>
    </location>
</feature>
<dbReference type="PANTHER" id="PTHR47431:SF4">
    <property type="entry name" value="ZN(II)2CYS6 TRANSCRIPTION FACTOR (EUROFUNG)"/>
    <property type="match status" value="1"/>
</dbReference>
<dbReference type="PROSITE" id="PS50048">
    <property type="entry name" value="ZN2_CY6_FUNGAL_2"/>
    <property type="match status" value="1"/>
</dbReference>
<keyword evidence="1" id="KW-0539">Nucleus</keyword>
<dbReference type="InterPro" id="IPR036864">
    <property type="entry name" value="Zn2-C6_fun-type_DNA-bd_sf"/>
</dbReference>
<dbReference type="SUPFAM" id="SSF57701">
    <property type="entry name" value="Zn2/Cys6 DNA-binding domain"/>
    <property type="match status" value="1"/>
</dbReference>
<name>A0A6A6SJP7_9PLEO</name>
<feature type="domain" description="Zn(2)-C6 fungal-type" evidence="2">
    <location>
        <begin position="1"/>
        <end position="31"/>
    </location>
</feature>
<dbReference type="PANTHER" id="PTHR47431">
    <property type="entry name" value="ZN(II)2CYS6 TRANSCRIPTION FACTOR (EUROFUNG)-RELATED"/>
    <property type="match status" value="1"/>
</dbReference>
<evidence type="ECO:0000313" key="4">
    <source>
        <dbReference type="Proteomes" id="UP000799324"/>
    </source>
</evidence>
<dbReference type="CDD" id="cd00067">
    <property type="entry name" value="GAL4"/>
    <property type="match status" value="1"/>
</dbReference>
<evidence type="ECO:0000256" key="1">
    <source>
        <dbReference type="ARBA" id="ARBA00023242"/>
    </source>
</evidence>
<protein>
    <recommendedName>
        <fullName evidence="2">Zn(2)-C6 fungal-type domain-containing protein</fullName>
    </recommendedName>
</protein>
<gene>
    <name evidence="3" type="ORF">K491DRAFT_550174</name>
</gene>
<reference evidence="3" key="1">
    <citation type="journal article" date="2020" name="Stud. Mycol.">
        <title>101 Dothideomycetes genomes: a test case for predicting lifestyles and emergence of pathogens.</title>
        <authorList>
            <person name="Haridas S."/>
            <person name="Albert R."/>
            <person name="Binder M."/>
            <person name="Bloem J."/>
            <person name="Labutti K."/>
            <person name="Salamov A."/>
            <person name="Andreopoulos B."/>
            <person name="Baker S."/>
            <person name="Barry K."/>
            <person name="Bills G."/>
            <person name="Bluhm B."/>
            <person name="Cannon C."/>
            <person name="Castanera R."/>
            <person name="Culley D."/>
            <person name="Daum C."/>
            <person name="Ezra D."/>
            <person name="Gonzalez J."/>
            <person name="Henrissat B."/>
            <person name="Kuo A."/>
            <person name="Liang C."/>
            <person name="Lipzen A."/>
            <person name="Lutzoni F."/>
            <person name="Magnuson J."/>
            <person name="Mondo S."/>
            <person name="Nolan M."/>
            <person name="Ohm R."/>
            <person name="Pangilinan J."/>
            <person name="Park H.-J."/>
            <person name="Ramirez L."/>
            <person name="Alfaro M."/>
            <person name="Sun H."/>
            <person name="Tritt A."/>
            <person name="Yoshinaga Y."/>
            <person name="Zwiers L.-H."/>
            <person name="Turgeon B."/>
            <person name="Goodwin S."/>
            <person name="Spatafora J."/>
            <person name="Crous P."/>
            <person name="Grigoriev I."/>
        </authorList>
    </citation>
    <scope>NUCLEOTIDE SEQUENCE</scope>
    <source>
        <strain evidence="3">CBS 122681</strain>
    </source>
</reference>
<evidence type="ECO:0000259" key="2">
    <source>
        <dbReference type="PROSITE" id="PS50048"/>
    </source>
</evidence>
<dbReference type="GO" id="GO:0000981">
    <property type="term" value="F:DNA-binding transcription factor activity, RNA polymerase II-specific"/>
    <property type="evidence" value="ECO:0007669"/>
    <property type="project" value="InterPro"/>
</dbReference>
<dbReference type="Proteomes" id="UP000799324">
    <property type="component" value="Unassembled WGS sequence"/>
</dbReference>
<dbReference type="OrthoDB" id="3795424at2759"/>
<proteinExistence type="predicted"/>
<dbReference type="InterPro" id="IPR001138">
    <property type="entry name" value="Zn2Cys6_DnaBD"/>
</dbReference>
<dbReference type="Gene3D" id="4.10.240.10">
    <property type="entry name" value="Zn(2)-C6 fungal-type DNA-binding domain"/>
    <property type="match status" value="1"/>
</dbReference>
<accession>A0A6A6SJP7</accession>
<keyword evidence="4" id="KW-1185">Reference proteome</keyword>
<organism evidence="3 4">
    <name type="scientific">Lophiostoma macrostomum CBS 122681</name>
    <dbReference type="NCBI Taxonomy" id="1314788"/>
    <lineage>
        <taxon>Eukaryota</taxon>
        <taxon>Fungi</taxon>
        <taxon>Dikarya</taxon>
        <taxon>Ascomycota</taxon>
        <taxon>Pezizomycotina</taxon>
        <taxon>Dothideomycetes</taxon>
        <taxon>Pleosporomycetidae</taxon>
        <taxon>Pleosporales</taxon>
        <taxon>Lophiostomataceae</taxon>
        <taxon>Lophiostoma</taxon>
    </lineage>
</organism>
<feature type="non-terminal residue" evidence="3">
    <location>
        <position position="70"/>
    </location>
</feature>
<dbReference type="AlphaFoldDB" id="A0A6A6SJP7"/>
<dbReference type="Pfam" id="PF00172">
    <property type="entry name" value="Zn_clus"/>
    <property type="match status" value="1"/>
</dbReference>
<sequence>ACIQCRSRHVKCDSTQPVCTRCRRDGKDCTYTKSRRGGLDKAALARRRLMLQQQAERERQTASSTDNLSS</sequence>
<dbReference type="EMBL" id="MU004558">
    <property type="protein sequence ID" value="KAF2648095.1"/>
    <property type="molecule type" value="Genomic_DNA"/>
</dbReference>
<evidence type="ECO:0000313" key="3">
    <source>
        <dbReference type="EMBL" id="KAF2648095.1"/>
    </source>
</evidence>
<dbReference type="SMART" id="SM00066">
    <property type="entry name" value="GAL4"/>
    <property type="match status" value="1"/>
</dbReference>